<organism evidence="1 2">
    <name type="scientific">Chengkuizengella marina</name>
    <dbReference type="NCBI Taxonomy" id="2507566"/>
    <lineage>
        <taxon>Bacteria</taxon>
        <taxon>Bacillati</taxon>
        <taxon>Bacillota</taxon>
        <taxon>Bacilli</taxon>
        <taxon>Bacillales</taxon>
        <taxon>Paenibacillaceae</taxon>
        <taxon>Chengkuizengella</taxon>
    </lineage>
</organism>
<accession>A0A6N9Q6T4</accession>
<dbReference type="RefSeq" id="WP_160647380.1">
    <property type="nucleotide sequence ID" value="NZ_SIJB01000033.1"/>
</dbReference>
<protein>
    <submittedName>
        <fullName evidence="1">Uncharacterized protein</fullName>
    </submittedName>
</protein>
<evidence type="ECO:0000313" key="1">
    <source>
        <dbReference type="EMBL" id="NBI30566.1"/>
    </source>
</evidence>
<comment type="caution">
    <text evidence="1">The sequence shown here is derived from an EMBL/GenBank/DDBJ whole genome shotgun (WGS) entry which is preliminary data.</text>
</comment>
<proteinExistence type="predicted"/>
<reference evidence="1 2" key="1">
    <citation type="submission" date="2019-01" db="EMBL/GenBank/DDBJ databases">
        <title>Chengkuizengella sp. nov., isolated from deep-sea sediment of East Pacific Ocean.</title>
        <authorList>
            <person name="Yang J."/>
            <person name="Lai Q."/>
            <person name="Shao Z."/>
        </authorList>
    </citation>
    <scope>NUCLEOTIDE SEQUENCE [LARGE SCALE GENOMIC DNA]</scope>
    <source>
        <strain evidence="1 2">YPA3-1-1</strain>
    </source>
</reference>
<dbReference type="AlphaFoldDB" id="A0A6N9Q6T4"/>
<evidence type="ECO:0000313" key="2">
    <source>
        <dbReference type="Proteomes" id="UP000448943"/>
    </source>
</evidence>
<dbReference type="Proteomes" id="UP000448943">
    <property type="component" value="Unassembled WGS sequence"/>
</dbReference>
<keyword evidence="2" id="KW-1185">Reference proteome</keyword>
<dbReference type="EMBL" id="SIJB01000033">
    <property type="protein sequence ID" value="NBI30566.1"/>
    <property type="molecule type" value="Genomic_DNA"/>
</dbReference>
<sequence>MNNKLEKLEENLYDSLIKISVALRPGSLLLHDEIESMFNLIEEITKINSNGSMLKRRFAGNLLSTYTDIVSQAIYNTTAKKLNEKLTKHKYEMLLYLKKYEEITLKGLSYNDTMGKDSDLFQSQSIQLDKKSLYDALFDINNMEYHDFNTILNKIKNANLKILNSIIQLEGKIYISKKIAYELFCYQKNIFWFAIAIEKDLFWSDLEDEKGIISDIFPKHISLDQFNELFDTYNDLILIIVDIYFRKGFIQL</sequence>
<name>A0A6N9Q6T4_9BACL</name>
<gene>
    <name evidence="1" type="ORF">ERL59_16575</name>
</gene>